<evidence type="ECO:0000256" key="1">
    <source>
        <dbReference type="ARBA" id="ARBA00022723"/>
    </source>
</evidence>
<dbReference type="PROSITE" id="PS50089">
    <property type="entry name" value="ZF_RING_2"/>
    <property type="match status" value="1"/>
</dbReference>
<evidence type="ECO:0000256" key="3">
    <source>
        <dbReference type="ARBA" id="ARBA00022833"/>
    </source>
</evidence>
<dbReference type="PANTHER" id="PTHR31179">
    <property type="entry name" value="RAB GTPASE-BINDING EFFECTOR PROTEIN"/>
    <property type="match status" value="1"/>
</dbReference>
<keyword evidence="5" id="KW-0175">Coiled coil</keyword>
<dbReference type="FunFam" id="1.20.5.730:FF:000005">
    <property type="entry name" value="RABaptiN (Rab effector)"/>
    <property type="match status" value="1"/>
</dbReference>
<name>A0A811KHW6_9BILA</name>
<dbReference type="SUPFAM" id="SSF103652">
    <property type="entry name" value="G protein-binding domain"/>
    <property type="match status" value="1"/>
</dbReference>
<dbReference type="InterPro" id="IPR000306">
    <property type="entry name" value="Znf_FYVE"/>
</dbReference>
<dbReference type="Pfam" id="PF09311">
    <property type="entry name" value="Rab5-bind"/>
    <property type="match status" value="1"/>
</dbReference>
<comment type="caution">
    <text evidence="8">The sequence shown here is derived from an EMBL/GenBank/DDBJ whole genome shotgun (WGS) entry which is preliminary data.</text>
</comment>
<evidence type="ECO:0000259" key="6">
    <source>
        <dbReference type="PROSITE" id="PS50089"/>
    </source>
</evidence>
<dbReference type="PROSITE" id="PS50178">
    <property type="entry name" value="ZF_FYVE"/>
    <property type="match status" value="1"/>
</dbReference>
<evidence type="ECO:0000313" key="8">
    <source>
        <dbReference type="EMBL" id="CAD5215072.1"/>
    </source>
</evidence>
<accession>A0A811KHW6</accession>
<dbReference type="GO" id="GO:0006897">
    <property type="term" value="P:endocytosis"/>
    <property type="evidence" value="ECO:0007669"/>
    <property type="project" value="InterPro"/>
</dbReference>
<dbReference type="Pfam" id="PF01363">
    <property type="entry name" value="FYVE"/>
    <property type="match status" value="1"/>
</dbReference>
<dbReference type="SUPFAM" id="SSF57903">
    <property type="entry name" value="FYVE/PHD zinc finger"/>
    <property type="match status" value="1"/>
</dbReference>
<dbReference type="GO" id="GO:0005096">
    <property type="term" value="F:GTPase activator activity"/>
    <property type="evidence" value="ECO:0007669"/>
    <property type="project" value="InterPro"/>
</dbReference>
<dbReference type="Proteomes" id="UP000614601">
    <property type="component" value="Unassembled WGS sequence"/>
</dbReference>
<evidence type="ECO:0000256" key="5">
    <source>
        <dbReference type="SAM" id="Coils"/>
    </source>
</evidence>
<evidence type="ECO:0000313" key="9">
    <source>
        <dbReference type="Proteomes" id="UP000614601"/>
    </source>
</evidence>
<dbReference type="SMART" id="SM00064">
    <property type="entry name" value="FYVE"/>
    <property type="match status" value="1"/>
</dbReference>
<proteinExistence type="predicted"/>
<dbReference type="Gene3D" id="3.30.40.10">
    <property type="entry name" value="Zinc/RING finger domain, C3HC4 (zinc finger)"/>
    <property type="match status" value="1"/>
</dbReference>
<dbReference type="InterPro" id="IPR003914">
    <property type="entry name" value="Rabaptin"/>
</dbReference>
<evidence type="ECO:0008006" key="10">
    <source>
        <dbReference type="Google" id="ProtNLM"/>
    </source>
</evidence>
<keyword evidence="1" id="KW-0479">Metal-binding</keyword>
<protein>
    <recommendedName>
        <fullName evidence="10">FYVE-type domain-containing protein</fullName>
    </recommendedName>
</protein>
<dbReference type="InterPro" id="IPR017455">
    <property type="entry name" value="Znf_FYVE-rel"/>
</dbReference>
<dbReference type="InterPro" id="IPR001841">
    <property type="entry name" value="Znf_RING"/>
</dbReference>
<dbReference type="InterPro" id="IPR015390">
    <property type="entry name" value="Rabaptin_Rab5-bd_dom"/>
</dbReference>
<keyword evidence="2 4" id="KW-0863">Zinc-finger</keyword>
<organism evidence="8 9">
    <name type="scientific">Bursaphelenchus okinawaensis</name>
    <dbReference type="NCBI Taxonomy" id="465554"/>
    <lineage>
        <taxon>Eukaryota</taxon>
        <taxon>Metazoa</taxon>
        <taxon>Ecdysozoa</taxon>
        <taxon>Nematoda</taxon>
        <taxon>Chromadorea</taxon>
        <taxon>Rhabditida</taxon>
        <taxon>Tylenchina</taxon>
        <taxon>Tylenchomorpha</taxon>
        <taxon>Aphelenchoidea</taxon>
        <taxon>Aphelenchoididae</taxon>
        <taxon>Bursaphelenchus</taxon>
    </lineage>
</organism>
<dbReference type="InterPro" id="IPR013083">
    <property type="entry name" value="Znf_RING/FYVE/PHD"/>
</dbReference>
<dbReference type="GO" id="GO:0008270">
    <property type="term" value="F:zinc ion binding"/>
    <property type="evidence" value="ECO:0007669"/>
    <property type="project" value="UniProtKB-KW"/>
</dbReference>
<sequence length="341" mass="39745">MAEESPTSSNDLQLELKEKLEASKQLADRYEKQLQEERTYRQELEKVFAKKSKESETSTFQLNEQIKSLERMLNNVTERFNNEIRIVEGKFDEVFAVNQDQREAYDIIHKRYQKLLGFYRKTANQMREDNISLPQTVDELQFECLKLREEIIETRATKEHIEEESASAIEALKSELEQARSMVGRTMRTQENEELRQTISDLEKRLAESQAEVSAMAKSLEEFRQRCSQLQVELDNSEAVQKDFVRLSQNLQIQLEKIRSTEQEVRWQFIDDVSKCNTCESDIRRAQKGNCLHCGKVFCANCIKQQIPAGPNNKMARVCSVCHTLLNRNSAPFFSKTFTSS</sequence>
<evidence type="ECO:0000259" key="7">
    <source>
        <dbReference type="PROSITE" id="PS50178"/>
    </source>
</evidence>
<gene>
    <name evidence="8" type="ORF">BOKJ2_LOCUS5910</name>
</gene>
<dbReference type="Proteomes" id="UP000783686">
    <property type="component" value="Unassembled WGS sequence"/>
</dbReference>
<dbReference type="EMBL" id="CAJFDH010000003">
    <property type="protein sequence ID" value="CAD5215072.1"/>
    <property type="molecule type" value="Genomic_DNA"/>
</dbReference>
<keyword evidence="9" id="KW-1185">Reference proteome</keyword>
<dbReference type="OrthoDB" id="79940at2759"/>
<keyword evidence="3" id="KW-0862">Zinc</keyword>
<dbReference type="EMBL" id="CAJFCW020000003">
    <property type="protein sequence ID" value="CAG9103554.1"/>
    <property type="molecule type" value="Genomic_DNA"/>
</dbReference>
<dbReference type="InterPro" id="IPR011011">
    <property type="entry name" value="Znf_FYVE_PHD"/>
</dbReference>
<reference evidence="8" key="1">
    <citation type="submission" date="2020-09" db="EMBL/GenBank/DDBJ databases">
        <authorList>
            <person name="Kikuchi T."/>
        </authorList>
    </citation>
    <scope>NUCLEOTIDE SEQUENCE</scope>
    <source>
        <strain evidence="8">SH1</strain>
    </source>
</reference>
<dbReference type="AlphaFoldDB" id="A0A811KHW6"/>
<feature type="coiled-coil region" evidence="5">
    <location>
        <begin position="13"/>
        <end position="79"/>
    </location>
</feature>
<feature type="coiled-coil region" evidence="5">
    <location>
        <begin position="144"/>
        <end position="240"/>
    </location>
</feature>
<dbReference type="PANTHER" id="PTHR31179:SF7">
    <property type="entry name" value="FYVE-TYPE DOMAIN-CONTAINING PROTEIN"/>
    <property type="match status" value="1"/>
</dbReference>
<evidence type="ECO:0000256" key="2">
    <source>
        <dbReference type="ARBA" id="ARBA00022771"/>
    </source>
</evidence>
<feature type="domain" description="RING-type" evidence="6">
    <location>
        <begin position="276"/>
        <end position="323"/>
    </location>
</feature>
<feature type="domain" description="FYVE-type" evidence="7">
    <location>
        <begin position="270"/>
        <end position="327"/>
    </location>
</feature>
<evidence type="ECO:0000256" key="4">
    <source>
        <dbReference type="PROSITE-ProRule" id="PRU00175"/>
    </source>
</evidence>
<dbReference type="Gene3D" id="1.20.5.730">
    <property type="entry name" value="Single helix bin"/>
    <property type="match status" value="1"/>
</dbReference>